<dbReference type="HOGENOM" id="CLU_3058909_0_0_5"/>
<dbReference type="Proteomes" id="UP000027015">
    <property type="component" value="Unassembled WGS sequence"/>
</dbReference>
<reference evidence="1 2" key="1">
    <citation type="submission" date="2012-04" db="EMBL/GenBank/DDBJ databases">
        <title>The Genome Sequence of Bartonella koehlerae C-29.</title>
        <authorList>
            <consortium name="The Broad Institute Genome Sequencing Platform"/>
            <consortium name="The Broad Institute Genome Sequencing Center for Infectious Disease"/>
            <person name="Feldgarden M."/>
            <person name="Kirby J."/>
            <person name="Kosoy M."/>
            <person name="Birtles R."/>
            <person name="Probert W.S."/>
            <person name="Chiaraviglio L."/>
            <person name="Walker B."/>
            <person name="Young S.K."/>
            <person name="Zeng Q."/>
            <person name="Gargeya S."/>
            <person name="Fitzgerald M."/>
            <person name="Haas B."/>
            <person name="Abouelleil A."/>
            <person name="Alvarado L."/>
            <person name="Arachchi H.M."/>
            <person name="Berlin A.M."/>
            <person name="Chapman S.B."/>
            <person name="Goldberg J."/>
            <person name="Griggs A."/>
            <person name="Gujja S."/>
            <person name="Hansen M."/>
            <person name="Howarth C."/>
            <person name="Imamovic A."/>
            <person name="Larimer J."/>
            <person name="McCowen C."/>
            <person name="Montmayeur A."/>
            <person name="Murphy C."/>
            <person name="Neiman D."/>
            <person name="Pearson M."/>
            <person name="Priest M."/>
            <person name="Roberts A."/>
            <person name="Saif S."/>
            <person name="Shea T."/>
            <person name="Sisk P."/>
            <person name="Sykes S."/>
            <person name="Wortman J."/>
            <person name="Nusbaum C."/>
            <person name="Birren B."/>
        </authorList>
    </citation>
    <scope>NUCLEOTIDE SEQUENCE [LARGE SCALE GENOMIC DNA]</scope>
    <source>
        <strain evidence="1 2">C-29</strain>
    </source>
</reference>
<name>A0A067WB07_9HYPH</name>
<evidence type="ECO:0000313" key="1">
    <source>
        <dbReference type="EMBL" id="KEC56091.1"/>
    </source>
</evidence>
<accession>A0A067WB07</accession>
<dbReference type="AlphaFoldDB" id="A0A067WB07"/>
<sequence>MVPLLFLSAQTSKPRKTMVSIFTKNITFSQISLMNATSLNVFSNNLINKELLL</sequence>
<protein>
    <submittedName>
        <fullName evidence="1">Uncharacterized protein</fullName>
    </submittedName>
</protein>
<gene>
    <name evidence="1" type="ORF">O9A_00316</name>
</gene>
<comment type="caution">
    <text evidence="1">The sequence shown here is derived from an EMBL/GenBank/DDBJ whole genome shotgun (WGS) entry which is preliminary data.</text>
</comment>
<organism evidence="1 2">
    <name type="scientific">Bartonella koehlerae C-29</name>
    <dbReference type="NCBI Taxonomy" id="1134510"/>
    <lineage>
        <taxon>Bacteria</taxon>
        <taxon>Pseudomonadati</taxon>
        <taxon>Pseudomonadota</taxon>
        <taxon>Alphaproteobacteria</taxon>
        <taxon>Hyphomicrobiales</taxon>
        <taxon>Bartonellaceae</taxon>
        <taxon>Bartonella</taxon>
    </lineage>
</organism>
<keyword evidence="2" id="KW-1185">Reference proteome</keyword>
<proteinExistence type="predicted"/>
<evidence type="ECO:0000313" key="2">
    <source>
        <dbReference type="Proteomes" id="UP000027015"/>
    </source>
</evidence>
<dbReference type="EMBL" id="AHPL01000003">
    <property type="protein sequence ID" value="KEC56091.1"/>
    <property type="molecule type" value="Genomic_DNA"/>
</dbReference>
<dbReference type="PATRIC" id="fig|1134510.3.peg.386"/>